<keyword evidence="4 11" id="KW-0808">Transferase</keyword>
<keyword evidence="10" id="KW-1208">Phospholipid metabolism</keyword>
<accession>A0A2U2MRD0</accession>
<keyword evidence="7" id="KW-0443">Lipid metabolism</keyword>
<feature type="transmembrane region" description="Helical" evidence="12">
    <location>
        <begin position="24"/>
        <end position="47"/>
    </location>
</feature>
<evidence type="ECO:0000256" key="4">
    <source>
        <dbReference type="ARBA" id="ARBA00022679"/>
    </source>
</evidence>
<dbReference type="InterPro" id="IPR004570">
    <property type="entry name" value="Phosphatidylglycerol_P_synth"/>
</dbReference>
<dbReference type="Pfam" id="PF01066">
    <property type="entry name" value="CDP-OH_P_transf"/>
    <property type="match status" value="1"/>
</dbReference>
<dbReference type="Proteomes" id="UP000245753">
    <property type="component" value="Unassembled WGS sequence"/>
</dbReference>
<comment type="subcellular location">
    <subcellularLocation>
        <location evidence="1">Membrane</location>
        <topology evidence="1">Multi-pass membrane protein</topology>
    </subcellularLocation>
</comment>
<evidence type="ECO:0000256" key="10">
    <source>
        <dbReference type="ARBA" id="ARBA00023264"/>
    </source>
</evidence>
<name>A0A2U2MRD0_9BIFI</name>
<feature type="transmembrane region" description="Helical" evidence="12">
    <location>
        <begin position="142"/>
        <end position="161"/>
    </location>
</feature>
<evidence type="ECO:0000256" key="7">
    <source>
        <dbReference type="ARBA" id="ARBA00023098"/>
    </source>
</evidence>
<dbReference type="PANTHER" id="PTHR14269:SF62">
    <property type="entry name" value="CDP-DIACYLGLYCEROL--GLYCEROL-3-PHOSPHATE 3-PHOSPHATIDYLTRANSFERASE 1, CHLOROPLASTIC"/>
    <property type="match status" value="1"/>
</dbReference>
<dbReference type="UniPathway" id="UPA00085"/>
<comment type="caution">
    <text evidence="13">The sequence shown here is derived from an EMBL/GenBank/DDBJ whole genome shotgun (WGS) entry which is preliminary data.</text>
</comment>
<dbReference type="AlphaFoldDB" id="A0A2U2MRD0"/>
<reference evidence="13 14" key="1">
    <citation type="journal article" date="2018" name="Int. J. Syst. Evol. Microbiol.">
        <title>Bifidobacterium catulorum sp. nov., a novel taxon from the faeces of the baby common marmoset (Callithrix jacchus).</title>
        <authorList>
            <person name="Modesto M."/>
            <person name="Michelini S."/>
            <person name="Oki K."/>
            <person name="Biavati B."/>
            <person name="Watanabe K."/>
            <person name="Mattarelli P."/>
        </authorList>
    </citation>
    <scope>NUCLEOTIDE SEQUENCE [LARGE SCALE GENOMIC DNA]</scope>
    <source>
        <strain evidence="13 14">MRM 8.19</strain>
    </source>
</reference>
<feature type="transmembrane region" description="Helical" evidence="12">
    <location>
        <begin position="181"/>
        <end position="202"/>
    </location>
</feature>
<evidence type="ECO:0000256" key="8">
    <source>
        <dbReference type="ARBA" id="ARBA00023136"/>
    </source>
</evidence>
<dbReference type="GO" id="GO:0008444">
    <property type="term" value="F:CDP-diacylglycerol-glycerol-3-phosphate 3-phosphatidyltransferase activity"/>
    <property type="evidence" value="ECO:0007669"/>
    <property type="project" value="InterPro"/>
</dbReference>
<protein>
    <submittedName>
        <fullName evidence="13">CDP-diacylglycerol--glycerol-3-phosphate 3-phosphatidyltransferase</fullName>
    </submittedName>
</protein>
<keyword evidence="6 12" id="KW-1133">Transmembrane helix</keyword>
<feature type="transmembrane region" description="Helical" evidence="12">
    <location>
        <begin position="85"/>
        <end position="104"/>
    </location>
</feature>
<evidence type="ECO:0000256" key="9">
    <source>
        <dbReference type="ARBA" id="ARBA00023209"/>
    </source>
</evidence>
<sequence length="216" mass="24062">MGSHTYDSDRGGEDEAFSPEPQNVIWTVPNAISFLRILSIPVIAVLISKRYLIWSLVVLAISSASDGVDGYIARRFDQVSRIGQILDPIADRLLIICSMLALGWAHILPWWLLIVVGLRDVVMLLEVLLLAQYDYGPLPVHFVGKAGTALLLMSVPVLIVADLSVRPFFQVLHLIGVAGAIWGASLYWIAGLIYILQGYALLHRDIRRRSRRDHVD</sequence>
<dbReference type="OrthoDB" id="9796672at2"/>
<evidence type="ECO:0000256" key="2">
    <source>
        <dbReference type="ARBA" id="ARBA00010441"/>
    </source>
</evidence>
<dbReference type="PIRSF" id="PIRSF000847">
    <property type="entry name" value="Phos_ph_gly_syn"/>
    <property type="match status" value="1"/>
</dbReference>
<dbReference type="InterPro" id="IPR043130">
    <property type="entry name" value="CDP-OH_PTrfase_TM_dom"/>
</dbReference>
<evidence type="ECO:0000256" key="3">
    <source>
        <dbReference type="ARBA" id="ARBA00022516"/>
    </source>
</evidence>
<organism evidence="13 14">
    <name type="scientific">Bifidobacterium catulorum</name>
    <dbReference type="NCBI Taxonomy" id="1630173"/>
    <lineage>
        <taxon>Bacteria</taxon>
        <taxon>Bacillati</taxon>
        <taxon>Actinomycetota</taxon>
        <taxon>Actinomycetes</taxon>
        <taxon>Bifidobacteriales</taxon>
        <taxon>Bifidobacteriaceae</taxon>
        <taxon>Bifidobacterium</taxon>
    </lineage>
</organism>
<evidence type="ECO:0000256" key="12">
    <source>
        <dbReference type="SAM" id="Phobius"/>
    </source>
</evidence>
<evidence type="ECO:0000256" key="1">
    <source>
        <dbReference type="ARBA" id="ARBA00004141"/>
    </source>
</evidence>
<dbReference type="EMBL" id="QFFN01000023">
    <property type="protein sequence ID" value="PWG59400.1"/>
    <property type="molecule type" value="Genomic_DNA"/>
</dbReference>
<keyword evidence="9" id="KW-0594">Phospholipid biosynthesis</keyword>
<dbReference type="GO" id="GO:0016020">
    <property type="term" value="C:membrane"/>
    <property type="evidence" value="ECO:0007669"/>
    <property type="project" value="UniProtKB-SubCell"/>
</dbReference>
<dbReference type="GO" id="GO:0046474">
    <property type="term" value="P:glycerophospholipid biosynthetic process"/>
    <property type="evidence" value="ECO:0007669"/>
    <property type="project" value="TreeGrafter"/>
</dbReference>
<dbReference type="InterPro" id="IPR050324">
    <property type="entry name" value="CDP-alcohol_PTase-I"/>
</dbReference>
<keyword evidence="8 12" id="KW-0472">Membrane</keyword>
<keyword evidence="14" id="KW-1185">Reference proteome</keyword>
<feature type="transmembrane region" description="Helical" evidence="12">
    <location>
        <begin position="53"/>
        <end position="73"/>
    </location>
</feature>
<evidence type="ECO:0000256" key="6">
    <source>
        <dbReference type="ARBA" id="ARBA00022989"/>
    </source>
</evidence>
<dbReference type="PANTHER" id="PTHR14269">
    <property type="entry name" value="CDP-DIACYLGLYCEROL--GLYCEROL-3-PHOSPHATE 3-PHOSPHATIDYLTRANSFERASE-RELATED"/>
    <property type="match status" value="1"/>
</dbReference>
<dbReference type="RefSeq" id="WP_109137739.1">
    <property type="nucleotide sequence ID" value="NZ_QFFN01000023.1"/>
</dbReference>
<keyword evidence="3" id="KW-0444">Lipid biosynthesis</keyword>
<evidence type="ECO:0000313" key="14">
    <source>
        <dbReference type="Proteomes" id="UP000245753"/>
    </source>
</evidence>
<dbReference type="PROSITE" id="PS00379">
    <property type="entry name" value="CDP_ALCOHOL_P_TRANSF"/>
    <property type="match status" value="1"/>
</dbReference>
<evidence type="ECO:0000256" key="5">
    <source>
        <dbReference type="ARBA" id="ARBA00022692"/>
    </source>
</evidence>
<keyword evidence="5 12" id="KW-0812">Transmembrane</keyword>
<evidence type="ECO:0000256" key="11">
    <source>
        <dbReference type="RuleBase" id="RU003750"/>
    </source>
</evidence>
<dbReference type="Gene3D" id="1.20.120.1760">
    <property type="match status" value="1"/>
</dbReference>
<dbReference type="InterPro" id="IPR000462">
    <property type="entry name" value="CDP-OH_P_trans"/>
</dbReference>
<gene>
    <name evidence="13" type="ORF">DF200_07930</name>
</gene>
<evidence type="ECO:0000313" key="13">
    <source>
        <dbReference type="EMBL" id="PWG59400.1"/>
    </source>
</evidence>
<dbReference type="InterPro" id="IPR048254">
    <property type="entry name" value="CDP_ALCOHOL_P_TRANSF_CS"/>
</dbReference>
<comment type="similarity">
    <text evidence="2 11">Belongs to the CDP-alcohol phosphatidyltransferase class-I family.</text>
</comment>
<proteinExistence type="inferred from homology"/>